<feature type="domain" description="PucR C-terminal helix-turn-helix" evidence="1">
    <location>
        <begin position="302"/>
        <end position="358"/>
    </location>
</feature>
<dbReference type="SUPFAM" id="SSF46689">
    <property type="entry name" value="Homeodomain-like"/>
    <property type="match status" value="1"/>
</dbReference>
<dbReference type="Gene3D" id="1.10.10.2840">
    <property type="entry name" value="PucR C-terminal helix-turn-helix domain"/>
    <property type="match status" value="1"/>
</dbReference>
<dbReference type="PANTHER" id="PTHR33744:SF15">
    <property type="entry name" value="CARBOHYDRATE DIACID REGULATOR"/>
    <property type="match status" value="1"/>
</dbReference>
<dbReference type="InterPro" id="IPR025736">
    <property type="entry name" value="PucR_C-HTH_dom"/>
</dbReference>
<dbReference type="EMBL" id="JBHUKY010000048">
    <property type="protein sequence ID" value="MFD2412761.1"/>
    <property type="molecule type" value="Genomic_DNA"/>
</dbReference>
<organism evidence="2 3">
    <name type="scientific">Paenibacillus rhizoplanae</name>
    <dbReference type="NCBI Taxonomy" id="1917181"/>
    <lineage>
        <taxon>Bacteria</taxon>
        <taxon>Bacillati</taxon>
        <taxon>Bacillota</taxon>
        <taxon>Bacilli</taxon>
        <taxon>Bacillales</taxon>
        <taxon>Paenibacillaceae</taxon>
        <taxon>Paenibacillus</taxon>
    </lineage>
</organism>
<evidence type="ECO:0000313" key="3">
    <source>
        <dbReference type="Proteomes" id="UP001597448"/>
    </source>
</evidence>
<name>A0ABW5FJA0_9BACL</name>
<dbReference type="InterPro" id="IPR051448">
    <property type="entry name" value="CdaR-like_regulators"/>
</dbReference>
<evidence type="ECO:0000259" key="1">
    <source>
        <dbReference type="Pfam" id="PF13556"/>
    </source>
</evidence>
<keyword evidence="3" id="KW-1185">Reference proteome</keyword>
<comment type="caution">
    <text evidence="2">The sequence shown here is derived from an EMBL/GenBank/DDBJ whole genome shotgun (WGS) entry which is preliminary data.</text>
</comment>
<dbReference type="RefSeq" id="WP_379313305.1">
    <property type="nucleotide sequence ID" value="NZ_JBHUKY010000048.1"/>
</dbReference>
<reference evidence="3" key="1">
    <citation type="journal article" date="2019" name="Int. J. Syst. Evol. Microbiol.">
        <title>The Global Catalogue of Microorganisms (GCM) 10K type strain sequencing project: providing services to taxonomists for standard genome sequencing and annotation.</title>
        <authorList>
            <consortium name="The Broad Institute Genomics Platform"/>
            <consortium name="The Broad Institute Genome Sequencing Center for Infectious Disease"/>
            <person name="Wu L."/>
            <person name="Ma J."/>
        </authorList>
    </citation>
    <scope>NUCLEOTIDE SEQUENCE [LARGE SCALE GENOMIC DNA]</scope>
    <source>
        <strain evidence="3">CCM 8725</strain>
    </source>
</reference>
<dbReference type="PANTHER" id="PTHR33744">
    <property type="entry name" value="CARBOHYDRATE DIACID REGULATOR"/>
    <property type="match status" value="1"/>
</dbReference>
<proteinExistence type="predicted"/>
<dbReference type="InterPro" id="IPR009057">
    <property type="entry name" value="Homeodomain-like_sf"/>
</dbReference>
<gene>
    <name evidence="2" type="ORF">ACFSX3_22985</name>
</gene>
<protein>
    <submittedName>
        <fullName evidence="2">Helix-turn-helix domain-containing protein</fullName>
    </submittedName>
</protein>
<dbReference type="Pfam" id="PF13556">
    <property type="entry name" value="HTH_30"/>
    <property type="match status" value="1"/>
</dbReference>
<accession>A0ABW5FJA0</accession>
<dbReference type="Proteomes" id="UP001597448">
    <property type="component" value="Unassembled WGS sequence"/>
</dbReference>
<evidence type="ECO:0000313" key="2">
    <source>
        <dbReference type="EMBL" id="MFD2412761.1"/>
    </source>
</evidence>
<dbReference type="InterPro" id="IPR042070">
    <property type="entry name" value="PucR_C-HTH_sf"/>
</dbReference>
<sequence>MMDSEVLRQKLEQLTGKRTGIKQLGRQHSASLFGIATDKDQEPPVLHEGYLWVPLYENDGRVTAVWVETEGLSPLELQLVNYAGRNFAVALKATGFKEEGEMEARQLSGWLNAQLEQEKDDAEIPDEISLKGRLFGDMIPFMLVSENVHNPQMTYRSLMKLLRSYFENDVLLIPLLDKEWLILARKELLTGGDDKEDEEESEEDLLSQTSMGLHELIASEWVGVFHLAVSPAIVPVKGLTGAVALLRETIILGRIFQVGDYIHLPWELHMERLVNSIPDDRRRQLLGQIGDYTAVLADKEMLLTLETFFEMDCNVSETAKKLYIHRNTLLYRLDKIKQETGADVRSFGDAAIVKLAMLLYKVTKRK</sequence>